<evidence type="ECO:0000313" key="1">
    <source>
        <dbReference type="Proteomes" id="UP000515150"/>
    </source>
</evidence>
<proteinExistence type="predicted"/>
<organism evidence="1 2">
    <name type="scientific">Betta splendens</name>
    <name type="common">Siamese fighting fish</name>
    <dbReference type="NCBI Taxonomy" id="158456"/>
    <lineage>
        <taxon>Eukaryota</taxon>
        <taxon>Metazoa</taxon>
        <taxon>Chordata</taxon>
        <taxon>Craniata</taxon>
        <taxon>Vertebrata</taxon>
        <taxon>Euteleostomi</taxon>
        <taxon>Actinopterygii</taxon>
        <taxon>Neopterygii</taxon>
        <taxon>Teleostei</taxon>
        <taxon>Neoteleostei</taxon>
        <taxon>Acanthomorphata</taxon>
        <taxon>Anabantaria</taxon>
        <taxon>Anabantiformes</taxon>
        <taxon>Anabantoidei</taxon>
        <taxon>Osphronemidae</taxon>
        <taxon>Betta</taxon>
    </lineage>
</organism>
<evidence type="ECO:0000313" key="2">
    <source>
        <dbReference type="RefSeq" id="XP_055359091.1"/>
    </source>
</evidence>
<accession>A0A9W2XBK4</accession>
<dbReference type="SUPFAM" id="SSF57850">
    <property type="entry name" value="RING/U-box"/>
    <property type="match status" value="1"/>
</dbReference>
<gene>
    <name evidence="2" type="primary">LOC129603143</name>
</gene>
<keyword evidence="1" id="KW-1185">Reference proteome</keyword>
<dbReference type="RefSeq" id="XP_055359091.1">
    <property type="nucleotide sequence ID" value="XM_055503116.1"/>
</dbReference>
<dbReference type="Proteomes" id="UP000515150">
    <property type="component" value="Chromosome 2"/>
</dbReference>
<name>A0A9W2XBK4_BETSP</name>
<sequence length="251" mass="28609">MRRWLPLEGRWVGESRMAQTEAQVNVLPRISAAQRRDAVSLDELDCFRRRFALREEKRYNPSDPTLKFVETEDELDFLYEGFRSRRALMSCGHAVTPTSLTKWCMKLLDEGRSGFVCGQTGCNVEWSYEEVCKMALLTPEEKKLFEKAMRTNSGSDQSGHSGLNHHNDGFRIHSLHMLQTCPEMMLSSVKCPSIRACPTCGILQQHCNGCRNVTCPRCNKYFCFVCLSVTSAHQCSAAALRQTSIPVWQKK</sequence>
<dbReference type="KEGG" id="bspl:129603143"/>
<protein>
    <submittedName>
        <fullName evidence="2">Uncharacterized protein LOC129603143 isoform X1</fullName>
    </submittedName>
</protein>
<dbReference type="Gene3D" id="1.20.120.1750">
    <property type="match status" value="1"/>
</dbReference>
<dbReference type="OrthoDB" id="419317at2759"/>
<reference evidence="2" key="1">
    <citation type="submission" date="2025-08" db="UniProtKB">
        <authorList>
            <consortium name="RefSeq"/>
        </authorList>
    </citation>
    <scope>IDENTIFICATION</scope>
</reference>
<dbReference type="AlphaFoldDB" id="A0A9W2XBK4"/>
<dbReference type="GeneID" id="129603143"/>